<keyword evidence="1" id="KW-0805">Transcription regulation</keyword>
<evidence type="ECO:0000256" key="1">
    <source>
        <dbReference type="ARBA" id="ARBA00023015"/>
    </source>
</evidence>
<dbReference type="Proteomes" id="UP000006023">
    <property type="component" value="Unassembled WGS sequence"/>
</dbReference>
<dbReference type="AlphaFoldDB" id="G7GWV5"/>
<dbReference type="SUPFAM" id="SSF46689">
    <property type="entry name" value="Homeodomain-like"/>
    <property type="match status" value="1"/>
</dbReference>
<dbReference type="InterPro" id="IPR009057">
    <property type="entry name" value="Homeodomain-like_sf"/>
</dbReference>
<proteinExistence type="predicted"/>
<dbReference type="PANTHER" id="PTHR30055">
    <property type="entry name" value="HTH-TYPE TRANSCRIPTIONAL REGULATOR RUTR"/>
    <property type="match status" value="1"/>
</dbReference>
<dbReference type="GO" id="GO:0003700">
    <property type="term" value="F:DNA-binding transcription factor activity"/>
    <property type="evidence" value="ECO:0007669"/>
    <property type="project" value="TreeGrafter"/>
</dbReference>
<name>G7GWV5_9ACTN</name>
<keyword evidence="2 4" id="KW-0238">DNA-binding</keyword>
<dbReference type="PROSITE" id="PS50977">
    <property type="entry name" value="HTH_TETR_2"/>
    <property type="match status" value="1"/>
</dbReference>
<dbReference type="InterPro" id="IPR040611">
    <property type="entry name" value="AlkX_C"/>
</dbReference>
<dbReference type="InterPro" id="IPR001647">
    <property type="entry name" value="HTH_TetR"/>
</dbReference>
<comment type="caution">
    <text evidence="6">The sequence shown here is derived from an EMBL/GenBank/DDBJ whole genome shotgun (WGS) entry which is preliminary data.</text>
</comment>
<dbReference type="STRING" id="1075090.GOAMR_80_00230"/>
<dbReference type="eggNOG" id="COG1309">
    <property type="taxonomic scope" value="Bacteria"/>
</dbReference>
<dbReference type="Gene3D" id="1.10.357.10">
    <property type="entry name" value="Tetracycline Repressor, domain 2"/>
    <property type="match status" value="1"/>
</dbReference>
<dbReference type="GO" id="GO:0000976">
    <property type="term" value="F:transcription cis-regulatory region binding"/>
    <property type="evidence" value="ECO:0007669"/>
    <property type="project" value="TreeGrafter"/>
</dbReference>
<dbReference type="Pfam" id="PF00440">
    <property type="entry name" value="TetR_N"/>
    <property type="match status" value="1"/>
</dbReference>
<evidence type="ECO:0000259" key="5">
    <source>
        <dbReference type="PROSITE" id="PS50977"/>
    </source>
</evidence>
<dbReference type="PRINTS" id="PR00455">
    <property type="entry name" value="HTHTETR"/>
</dbReference>
<sequence>MSAGRKPRNTLSSRDQESMILAAAEAEFTEAGVRKANVDTVAARAGVSRSTLYRRFANKEELLIAVAQRVYERVMRELDTAVAGLSPQDAVVEAFVAGATLIEQDNLVRRLLVDGDVKMLTAQAPAMFIELAVQRVASTLRRAGAQMPDADLHDVVEIHVRLVMSFMEVPPSDAGRWAPDRVRATVGKFIAPMVW</sequence>
<dbReference type="Pfam" id="PF18556">
    <property type="entry name" value="TetR_C_35"/>
    <property type="match status" value="1"/>
</dbReference>
<keyword evidence="3" id="KW-0804">Transcription</keyword>
<dbReference type="PANTHER" id="PTHR30055:SF234">
    <property type="entry name" value="HTH-TYPE TRANSCRIPTIONAL REGULATOR BETI"/>
    <property type="match status" value="1"/>
</dbReference>
<dbReference type="EMBL" id="BAED01000080">
    <property type="protein sequence ID" value="GAB08080.1"/>
    <property type="molecule type" value="Genomic_DNA"/>
</dbReference>
<keyword evidence="7" id="KW-1185">Reference proteome</keyword>
<evidence type="ECO:0000256" key="2">
    <source>
        <dbReference type="ARBA" id="ARBA00023125"/>
    </source>
</evidence>
<accession>G7GWV5</accession>
<evidence type="ECO:0000256" key="4">
    <source>
        <dbReference type="PROSITE-ProRule" id="PRU00335"/>
    </source>
</evidence>
<reference evidence="6 7" key="1">
    <citation type="submission" date="2011-11" db="EMBL/GenBank/DDBJ databases">
        <title>Whole genome shotgun sequence of Gordonia amarae NBRC 15530.</title>
        <authorList>
            <person name="Takarada H."/>
            <person name="Hosoyama A."/>
            <person name="Tsuchikane K."/>
            <person name="Katsumata H."/>
            <person name="Yamazaki S."/>
            <person name="Fujita N."/>
        </authorList>
    </citation>
    <scope>NUCLEOTIDE SEQUENCE [LARGE SCALE GENOMIC DNA]</scope>
    <source>
        <strain evidence="6 7">NBRC 15530</strain>
    </source>
</reference>
<dbReference type="InterPro" id="IPR050109">
    <property type="entry name" value="HTH-type_TetR-like_transc_reg"/>
</dbReference>
<feature type="domain" description="HTH tetR-type" evidence="5">
    <location>
        <begin position="14"/>
        <end position="74"/>
    </location>
</feature>
<evidence type="ECO:0000256" key="3">
    <source>
        <dbReference type="ARBA" id="ARBA00023163"/>
    </source>
</evidence>
<evidence type="ECO:0000313" key="7">
    <source>
        <dbReference type="Proteomes" id="UP000006023"/>
    </source>
</evidence>
<organism evidence="6 7">
    <name type="scientific">Gordonia amarae NBRC 15530</name>
    <dbReference type="NCBI Taxonomy" id="1075090"/>
    <lineage>
        <taxon>Bacteria</taxon>
        <taxon>Bacillati</taxon>
        <taxon>Actinomycetota</taxon>
        <taxon>Actinomycetes</taxon>
        <taxon>Mycobacteriales</taxon>
        <taxon>Gordoniaceae</taxon>
        <taxon>Gordonia</taxon>
    </lineage>
</organism>
<feature type="DNA-binding region" description="H-T-H motif" evidence="4">
    <location>
        <begin position="37"/>
        <end position="56"/>
    </location>
</feature>
<dbReference type="RefSeq" id="WP_005193555.1">
    <property type="nucleotide sequence ID" value="NZ_BAED01000080.1"/>
</dbReference>
<protein>
    <submittedName>
        <fullName evidence="6">Putative TetR family transcriptional regulator</fullName>
    </submittedName>
</protein>
<evidence type="ECO:0000313" key="6">
    <source>
        <dbReference type="EMBL" id="GAB08080.1"/>
    </source>
</evidence>
<gene>
    <name evidence="6" type="ORF">GOAMR_80_00230</name>
</gene>